<dbReference type="Proteomes" id="UP000593562">
    <property type="component" value="Unassembled WGS sequence"/>
</dbReference>
<gene>
    <name evidence="1" type="ORF">HS088_TW01G00410</name>
</gene>
<dbReference type="AlphaFoldDB" id="A0A7J7E1M2"/>
<protein>
    <submittedName>
        <fullName evidence="1">Uncharacterized protein</fullName>
    </submittedName>
</protein>
<proteinExistence type="predicted"/>
<keyword evidence="2" id="KW-1185">Reference proteome</keyword>
<accession>A0A7J7E1M2</accession>
<dbReference type="PANTHER" id="PTHR36311:SF1">
    <property type="entry name" value="PHOTOSYSTEM I SUBUNIT O"/>
    <property type="match status" value="1"/>
</dbReference>
<evidence type="ECO:0000313" key="2">
    <source>
        <dbReference type="Proteomes" id="UP000593562"/>
    </source>
</evidence>
<dbReference type="InterPro" id="IPR017498">
    <property type="entry name" value="PSI_PsaO"/>
</dbReference>
<dbReference type="Pfam" id="PF22832">
    <property type="entry name" value="PsaO_TMD"/>
    <property type="match status" value="1"/>
</dbReference>
<evidence type="ECO:0000313" key="1">
    <source>
        <dbReference type="EMBL" id="KAF5752498.1"/>
    </source>
</evidence>
<comment type="caution">
    <text evidence="1">The sequence shown here is derived from an EMBL/GenBank/DDBJ whole genome shotgun (WGS) entry which is preliminary data.</text>
</comment>
<dbReference type="InParanoid" id="A0A7J7E1M2"/>
<organism evidence="1 2">
    <name type="scientific">Tripterygium wilfordii</name>
    <name type="common">Thunder God vine</name>
    <dbReference type="NCBI Taxonomy" id="458696"/>
    <lineage>
        <taxon>Eukaryota</taxon>
        <taxon>Viridiplantae</taxon>
        <taxon>Streptophyta</taxon>
        <taxon>Embryophyta</taxon>
        <taxon>Tracheophyta</taxon>
        <taxon>Spermatophyta</taxon>
        <taxon>Magnoliopsida</taxon>
        <taxon>eudicotyledons</taxon>
        <taxon>Gunneridae</taxon>
        <taxon>Pentapetalae</taxon>
        <taxon>rosids</taxon>
        <taxon>fabids</taxon>
        <taxon>Celastrales</taxon>
        <taxon>Celastraceae</taxon>
        <taxon>Tripterygium</taxon>
    </lineage>
</organism>
<sequence length="250" mass="29150">MRVDLTVIINCESFERNWLRTDLNVISFGLIGWLAPSSIPTINGKSLTGLFVESIGQELTHFPTPPPATSQFWLWLVTVKASSTSLEYRSYVILQQLPSKEEQREEQQEEEEDENESVEDVIFDLLPHVRENAKFTKVFMCAHMCFPSPRRRFAFSSLYANFSSSLIRLIDLGIVMSKYPQNSTLRSAVLHHFSSRNGERTETWANWVESNVDSSRSNVFFFYISSKHYDYVFPCRYDWHAHFIIIWPTK</sequence>
<reference evidence="1 2" key="1">
    <citation type="journal article" date="2020" name="Nat. Commun.">
        <title>Genome of Tripterygium wilfordii and identification of cytochrome P450 involved in triptolide biosynthesis.</title>
        <authorList>
            <person name="Tu L."/>
            <person name="Su P."/>
            <person name="Zhang Z."/>
            <person name="Gao L."/>
            <person name="Wang J."/>
            <person name="Hu T."/>
            <person name="Zhou J."/>
            <person name="Zhang Y."/>
            <person name="Zhao Y."/>
            <person name="Liu Y."/>
            <person name="Song Y."/>
            <person name="Tong Y."/>
            <person name="Lu Y."/>
            <person name="Yang J."/>
            <person name="Xu C."/>
            <person name="Jia M."/>
            <person name="Peters R.J."/>
            <person name="Huang L."/>
            <person name="Gao W."/>
        </authorList>
    </citation>
    <scope>NUCLEOTIDE SEQUENCE [LARGE SCALE GENOMIC DNA]</scope>
    <source>
        <strain evidence="2">cv. XIE 37</strain>
        <tissue evidence="1">Leaf</tissue>
    </source>
</reference>
<name>A0A7J7E1M2_TRIWF</name>
<dbReference type="EMBL" id="JAAARO010000001">
    <property type="protein sequence ID" value="KAF5752498.1"/>
    <property type="molecule type" value="Genomic_DNA"/>
</dbReference>
<dbReference type="PANTHER" id="PTHR36311">
    <property type="entry name" value="PHOTOSYSTEM I SUBUNIT O"/>
    <property type="match status" value="1"/>
</dbReference>